<proteinExistence type="predicted"/>
<dbReference type="EC" id="3.1.2.-" evidence="1"/>
<organism evidence="1 2">
    <name type="scientific">Thermonema lapsum</name>
    <dbReference type="NCBI Taxonomy" id="28195"/>
    <lineage>
        <taxon>Bacteria</taxon>
        <taxon>Pseudomonadati</taxon>
        <taxon>Bacteroidota</taxon>
        <taxon>Cytophagia</taxon>
        <taxon>Cytophagales</taxon>
        <taxon>Thermonemataceae</taxon>
        <taxon>Thermonema</taxon>
    </lineage>
</organism>
<dbReference type="CDD" id="cd00586">
    <property type="entry name" value="4HBT"/>
    <property type="match status" value="1"/>
</dbReference>
<dbReference type="SUPFAM" id="SSF54637">
    <property type="entry name" value="Thioesterase/thiol ester dehydrase-isomerase"/>
    <property type="match status" value="1"/>
</dbReference>
<dbReference type="AlphaFoldDB" id="A0A846MSA9"/>
<keyword evidence="1" id="KW-0378">Hydrolase</keyword>
<dbReference type="Gene3D" id="3.10.129.10">
    <property type="entry name" value="Hotdog Thioesterase"/>
    <property type="match status" value="1"/>
</dbReference>
<evidence type="ECO:0000313" key="1">
    <source>
        <dbReference type="EMBL" id="NIK74494.1"/>
    </source>
</evidence>
<dbReference type="Proteomes" id="UP000537126">
    <property type="component" value="Unassembled WGS sequence"/>
</dbReference>
<protein>
    <submittedName>
        <fullName evidence="1">Acyl-CoA thioester hydrolase</fullName>
        <ecNumber evidence="1">3.1.2.-</ecNumber>
    </submittedName>
</protein>
<dbReference type="PANTHER" id="PTHR31793">
    <property type="entry name" value="4-HYDROXYBENZOYL-COA THIOESTERASE FAMILY MEMBER"/>
    <property type="match status" value="1"/>
</dbReference>
<gene>
    <name evidence="1" type="ORF">FHS56_002019</name>
</gene>
<dbReference type="PANTHER" id="PTHR31793:SF39">
    <property type="entry name" value="THIOESTERASE_THIOL ESTER DEHYDRASE-ISOMERASE"/>
    <property type="match status" value="1"/>
</dbReference>
<reference evidence="1 2" key="1">
    <citation type="submission" date="2020-03" db="EMBL/GenBank/DDBJ databases">
        <title>Genomic Encyclopedia of Type Strains, Phase IV (KMG-IV): sequencing the most valuable type-strain genomes for metagenomic binning, comparative biology and taxonomic classification.</title>
        <authorList>
            <person name="Goeker M."/>
        </authorList>
    </citation>
    <scope>NUCLEOTIDE SEQUENCE [LARGE SCALE GENOMIC DNA]</scope>
    <source>
        <strain evidence="1 2">DSM 5718</strain>
    </source>
</reference>
<keyword evidence="2" id="KW-1185">Reference proteome</keyword>
<dbReference type="InterPro" id="IPR050563">
    <property type="entry name" value="4-hydroxybenzoyl-CoA_TE"/>
</dbReference>
<name>A0A846MSA9_9BACT</name>
<evidence type="ECO:0000313" key="2">
    <source>
        <dbReference type="Proteomes" id="UP000537126"/>
    </source>
</evidence>
<accession>A0A846MSA9</accession>
<dbReference type="EMBL" id="JAASRN010000003">
    <property type="protein sequence ID" value="NIK74494.1"/>
    <property type="molecule type" value="Genomic_DNA"/>
</dbReference>
<dbReference type="GO" id="GO:0047617">
    <property type="term" value="F:fatty acyl-CoA hydrolase activity"/>
    <property type="evidence" value="ECO:0007669"/>
    <property type="project" value="TreeGrafter"/>
</dbReference>
<sequence>MTSKKQLSKEEFLDLYKATFRLPTQWGELDLGGHINNVVYMRYFESGRVAYLQKIVENKRFDFTPVGPVLASIEVHYKVPLFFPDTITIGTRVINMDEYSLIMEAAIWSEQHRRITTEAKARLVFYDFRTQQKAPIPQEVVEGITALDGIEQQLQG</sequence>
<dbReference type="InterPro" id="IPR029069">
    <property type="entry name" value="HotDog_dom_sf"/>
</dbReference>
<dbReference type="RefSeq" id="WP_166920317.1">
    <property type="nucleotide sequence ID" value="NZ_JAASRN010000003.1"/>
</dbReference>
<comment type="caution">
    <text evidence="1">The sequence shown here is derived from an EMBL/GenBank/DDBJ whole genome shotgun (WGS) entry which is preliminary data.</text>
</comment>
<dbReference type="Pfam" id="PF13279">
    <property type="entry name" value="4HBT_2"/>
    <property type="match status" value="1"/>
</dbReference>